<dbReference type="Proteomes" id="UP001057402">
    <property type="component" value="Chromosome 1"/>
</dbReference>
<sequence>MYSWFMGEEKFGYVDGSYPQPSETEPRSRQGWTAKNSMIMAWLISSMHQSIVNAFMFLHSAKEIWDSLRRPTQMPKILHKSST</sequence>
<evidence type="ECO:0000313" key="1">
    <source>
        <dbReference type="EMBL" id="KAI4387731.1"/>
    </source>
</evidence>
<proteinExistence type="predicted"/>
<organism evidence="1 2">
    <name type="scientific">Melastoma candidum</name>
    <dbReference type="NCBI Taxonomy" id="119954"/>
    <lineage>
        <taxon>Eukaryota</taxon>
        <taxon>Viridiplantae</taxon>
        <taxon>Streptophyta</taxon>
        <taxon>Embryophyta</taxon>
        <taxon>Tracheophyta</taxon>
        <taxon>Spermatophyta</taxon>
        <taxon>Magnoliopsida</taxon>
        <taxon>eudicotyledons</taxon>
        <taxon>Gunneridae</taxon>
        <taxon>Pentapetalae</taxon>
        <taxon>rosids</taxon>
        <taxon>malvids</taxon>
        <taxon>Myrtales</taxon>
        <taxon>Melastomataceae</taxon>
        <taxon>Melastomatoideae</taxon>
        <taxon>Melastomateae</taxon>
        <taxon>Melastoma</taxon>
    </lineage>
</organism>
<keyword evidence="2" id="KW-1185">Reference proteome</keyword>
<evidence type="ECO:0000313" key="2">
    <source>
        <dbReference type="Proteomes" id="UP001057402"/>
    </source>
</evidence>
<accession>A0ACB9SB35</accession>
<comment type="caution">
    <text evidence="1">The sequence shown here is derived from an EMBL/GenBank/DDBJ whole genome shotgun (WGS) entry which is preliminary data.</text>
</comment>
<reference evidence="2" key="1">
    <citation type="journal article" date="2023" name="Front. Plant Sci.">
        <title>Chromosomal-level genome assembly of Melastoma candidum provides insights into trichome evolution.</title>
        <authorList>
            <person name="Zhong Y."/>
            <person name="Wu W."/>
            <person name="Sun C."/>
            <person name="Zou P."/>
            <person name="Liu Y."/>
            <person name="Dai S."/>
            <person name="Zhou R."/>
        </authorList>
    </citation>
    <scope>NUCLEOTIDE SEQUENCE [LARGE SCALE GENOMIC DNA]</scope>
</reference>
<protein>
    <submittedName>
        <fullName evidence="1">Uncharacterized protein</fullName>
    </submittedName>
</protein>
<dbReference type="EMBL" id="CM042880">
    <property type="protein sequence ID" value="KAI4387731.1"/>
    <property type="molecule type" value="Genomic_DNA"/>
</dbReference>
<gene>
    <name evidence="1" type="ORF">MLD38_000140</name>
</gene>
<name>A0ACB9SB35_9MYRT</name>